<evidence type="ECO:0000256" key="1">
    <source>
        <dbReference type="SAM" id="MobiDB-lite"/>
    </source>
</evidence>
<evidence type="ECO:0000313" key="3">
    <source>
        <dbReference type="Proteomes" id="UP000026960"/>
    </source>
</evidence>
<dbReference type="Gramene" id="OBART12G09890.1">
    <property type="protein sequence ID" value="OBART12G09890.1"/>
    <property type="gene ID" value="OBART12G09890"/>
</dbReference>
<keyword evidence="3" id="KW-1185">Reference proteome</keyword>
<sequence>MFMDFDSVPRKNVLQDPTRGAELD</sequence>
<organism evidence="2">
    <name type="scientific">Oryza barthii</name>
    <dbReference type="NCBI Taxonomy" id="65489"/>
    <lineage>
        <taxon>Eukaryota</taxon>
        <taxon>Viridiplantae</taxon>
        <taxon>Streptophyta</taxon>
        <taxon>Embryophyta</taxon>
        <taxon>Tracheophyta</taxon>
        <taxon>Spermatophyta</taxon>
        <taxon>Magnoliopsida</taxon>
        <taxon>Liliopsida</taxon>
        <taxon>Poales</taxon>
        <taxon>Poaceae</taxon>
        <taxon>BOP clade</taxon>
        <taxon>Oryzoideae</taxon>
        <taxon>Oryzeae</taxon>
        <taxon>Oryzinae</taxon>
        <taxon>Oryza</taxon>
    </lineage>
</organism>
<dbReference type="HOGENOM" id="CLU_3421658_0_0_1"/>
<proteinExistence type="predicted"/>
<feature type="region of interest" description="Disordered" evidence="1">
    <location>
        <begin position="1"/>
        <end position="24"/>
    </location>
</feature>
<accession>A0A0D3HTS7</accession>
<evidence type="ECO:0000313" key="2">
    <source>
        <dbReference type="EnsemblPlants" id="OBART12G09890.1"/>
    </source>
</evidence>
<dbReference type="AlphaFoldDB" id="A0A0D3HTS7"/>
<dbReference type="Proteomes" id="UP000026960">
    <property type="component" value="Chromosome 12"/>
</dbReference>
<protein>
    <submittedName>
        <fullName evidence="2">Uncharacterized protein</fullName>
    </submittedName>
</protein>
<dbReference type="EnsemblPlants" id="OBART12G09890.1">
    <property type="protein sequence ID" value="OBART12G09890.1"/>
    <property type="gene ID" value="OBART12G09890"/>
</dbReference>
<reference evidence="2" key="2">
    <citation type="submission" date="2015-03" db="UniProtKB">
        <authorList>
            <consortium name="EnsemblPlants"/>
        </authorList>
    </citation>
    <scope>IDENTIFICATION</scope>
</reference>
<name>A0A0D3HTS7_9ORYZ</name>
<dbReference type="PaxDb" id="65489-OBART12G09890.1"/>
<reference evidence="2" key="1">
    <citation type="journal article" date="2009" name="Rice">
        <title>De Novo Next Generation Sequencing of Plant Genomes.</title>
        <authorList>
            <person name="Rounsley S."/>
            <person name="Marri P.R."/>
            <person name="Yu Y."/>
            <person name="He R."/>
            <person name="Sisneros N."/>
            <person name="Goicoechea J.L."/>
            <person name="Lee S.J."/>
            <person name="Angelova A."/>
            <person name="Kudrna D."/>
            <person name="Luo M."/>
            <person name="Affourtit J."/>
            <person name="Desany B."/>
            <person name="Knight J."/>
            <person name="Niazi F."/>
            <person name="Egholm M."/>
            <person name="Wing R.A."/>
        </authorList>
    </citation>
    <scope>NUCLEOTIDE SEQUENCE [LARGE SCALE GENOMIC DNA]</scope>
    <source>
        <strain evidence="2">cv. IRGC 105608</strain>
    </source>
</reference>